<comment type="caution">
    <text evidence="1">The sequence shown here is derived from an EMBL/GenBank/DDBJ whole genome shotgun (WGS) entry which is preliminary data.</text>
</comment>
<dbReference type="Proteomes" id="UP000018890">
    <property type="component" value="Unassembled WGS sequence"/>
</dbReference>
<accession>W4Q907</accession>
<dbReference type="EMBL" id="BAUT01000111">
    <property type="protein sequence ID" value="GAE28470.1"/>
    <property type="molecule type" value="Genomic_DNA"/>
</dbReference>
<sequence length="88" mass="10572">MKTINGQIIAGEFDFEANEFMLRKVKQHETVSIIKERQFFRLFHYLQDQQDCENQQVITLYDQMLIPLNQEEVKALVTDLKQIEPLYH</sequence>
<keyword evidence="2" id="KW-1185">Reference proteome</keyword>
<evidence type="ECO:0000313" key="1">
    <source>
        <dbReference type="EMBL" id="GAE28470.1"/>
    </source>
</evidence>
<proteinExistence type="predicted"/>
<name>W4Q907_9BACI</name>
<protein>
    <submittedName>
        <fullName evidence="1">Uncharacterized protein</fullName>
    </submittedName>
</protein>
<evidence type="ECO:0000313" key="2">
    <source>
        <dbReference type="Proteomes" id="UP000018890"/>
    </source>
</evidence>
<dbReference type="RefSeq" id="WP_034751306.1">
    <property type="nucleotide sequence ID" value="NZ_BAUT01000111.1"/>
</dbReference>
<organism evidence="1 2">
    <name type="scientific">Halalkalibacter wakoensis JCM 9140</name>
    <dbReference type="NCBI Taxonomy" id="1236970"/>
    <lineage>
        <taxon>Bacteria</taxon>
        <taxon>Bacillati</taxon>
        <taxon>Bacillota</taxon>
        <taxon>Bacilli</taxon>
        <taxon>Bacillales</taxon>
        <taxon>Bacillaceae</taxon>
        <taxon>Halalkalibacter</taxon>
    </lineage>
</organism>
<dbReference type="AlphaFoldDB" id="W4Q907"/>
<reference evidence="1" key="1">
    <citation type="journal article" date="2014" name="Genome Announc.">
        <title>Draft Genome Sequences of Three Alkaliphilic Bacillus Strains, Bacillus wakoensis JCM 9140T, Bacillus akibai JCM 9157T, and Bacillus hemicellulosilyticus JCM 9152T.</title>
        <authorList>
            <person name="Yuki M."/>
            <person name="Oshima K."/>
            <person name="Suda W."/>
            <person name="Oshida Y."/>
            <person name="Kitamura K."/>
            <person name="Iida T."/>
            <person name="Hattori M."/>
            <person name="Ohkuma M."/>
        </authorList>
    </citation>
    <scope>NUCLEOTIDE SEQUENCE [LARGE SCALE GENOMIC DNA]</scope>
    <source>
        <strain evidence="1">JCM 9140</strain>
    </source>
</reference>
<gene>
    <name evidence="1" type="ORF">JCM9140_4709</name>
</gene>
<dbReference type="STRING" id="1236970.JCM9140_4709"/>
<dbReference type="OrthoDB" id="2680434at2"/>